<dbReference type="Gene3D" id="3.40.630.30">
    <property type="match status" value="1"/>
</dbReference>
<reference evidence="4 5" key="1">
    <citation type="submission" date="2019-03" db="EMBL/GenBank/DDBJ databases">
        <authorList>
            <person name="Kim M.K.M."/>
        </authorList>
    </citation>
    <scope>NUCLEOTIDE SEQUENCE [LARGE SCALE GENOMIC DNA]</scope>
    <source>
        <strain evidence="4 5">18JY21-1</strain>
    </source>
</reference>
<sequence>MNIVGDIWYMRRGSKMEANGLIPSKGLNAEQLRAIKELAHICNQHDQIRLKLNWDALELRNRAETNDWLYYKDGKLVGFLGLYYFSMAEAEFSGMVHPSYRRQGIFQLMVNQARLACLLRGFPKMIFMNQRGSTTGRAFLAEYGARYLFSEHWMEYNVNFSEYIIIPKRADLLLRENIDHEDDLETLIRIQTLGFGMDEEDVRDHLMNAANNAHTTTLIVYYNGFPIGSIRYQNFTNVSFIYGFCILPEYRGLGIGRYTLLSAIKRIRHEVPQYDIVLEVEVENKHALELYQSCGFYIDNINDYYVMDLS</sequence>
<evidence type="ECO:0000313" key="4">
    <source>
        <dbReference type="EMBL" id="TCZ78884.1"/>
    </source>
</evidence>
<dbReference type="InterPro" id="IPR016181">
    <property type="entry name" value="Acyl_CoA_acyltransferase"/>
</dbReference>
<protein>
    <submittedName>
        <fullName evidence="4">GNAT family N-acetyltransferase</fullName>
    </submittedName>
</protein>
<feature type="domain" description="N-acetyltransferase" evidence="3">
    <location>
        <begin position="172"/>
        <end position="310"/>
    </location>
</feature>
<proteinExistence type="predicted"/>
<accession>A0A4R4EFP5</accession>
<keyword evidence="1 4" id="KW-0808">Transferase</keyword>
<dbReference type="PROSITE" id="PS51186">
    <property type="entry name" value="GNAT"/>
    <property type="match status" value="2"/>
</dbReference>
<dbReference type="AlphaFoldDB" id="A0A4R4EFP5"/>
<dbReference type="SUPFAM" id="SSF55729">
    <property type="entry name" value="Acyl-CoA N-acyltransferases (Nat)"/>
    <property type="match status" value="2"/>
</dbReference>
<feature type="domain" description="N-acetyltransferase" evidence="3">
    <location>
        <begin position="27"/>
        <end position="159"/>
    </location>
</feature>
<dbReference type="GO" id="GO:0016747">
    <property type="term" value="F:acyltransferase activity, transferring groups other than amino-acyl groups"/>
    <property type="evidence" value="ECO:0007669"/>
    <property type="project" value="InterPro"/>
</dbReference>
<dbReference type="InterPro" id="IPR050680">
    <property type="entry name" value="YpeA/RimI_acetyltransf"/>
</dbReference>
<dbReference type="EMBL" id="SKFG01000004">
    <property type="protein sequence ID" value="TCZ78884.1"/>
    <property type="molecule type" value="Genomic_DNA"/>
</dbReference>
<dbReference type="InterPro" id="IPR000182">
    <property type="entry name" value="GNAT_dom"/>
</dbReference>
<gene>
    <name evidence="4" type="ORF">E0485_07375</name>
</gene>
<dbReference type="PANTHER" id="PTHR43420">
    <property type="entry name" value="ACETYLTRANSFERASE"/>
    <property type="match status" value="1"/>
</dbReference>
<dbReference type="Pfam" id="PF00583">
    <property type="entry name" value="Acetyltransf_1"/>
    <property type="match status" value="2"/>
</dbReference>
<evidence type="ECO:0000256" key="1">
    <source>
        <dbReference type="ARBA" id="ARBA00022679"/>
    </source>
</evidence>
<evidence type="ECO:0000313" key="5">
    <source>
        <dbReference type="Proteomes" id="UP000295418"/>
    </source>
</evidence>
<evidence type="ECO:0000259" key="3">
    <source>
        <dbReference type="PROSITE" id="PS51186"/>
    </source>
</evidence>
<dbReference type="OrthoDB" id="7163760at2"/>
<name>A0A4R4EFP5_9BACL</name>
<dbReference type="Proteomes" id="UP000295418">
    <property type="component" value="Unassembled WGS sequence"/>
</dbReference>
<comment type="caution">
    <text evidence="4">The sequence shown here is derived from an EMBL/GenBank/DDBJ whole genome shotgun (WGS) entry which is preliminary data.</text>
</comment>
<organism evidence="4 5">
    <name type="scientific">Paenibacillus albiflavus</name>
    <dbReference type="NCBI Taxonomy" id="2545760"/>
    <lineage>
        <taxon>Bacteria</taxon>
        <taxon>Bacillati</taxon>
        <taxon>Bacillota</taxon>
        <taxon>Bacilli</taxon>
        <taxon>Bacillales</taxon>
        <taxon>Paenibacillaceae</taxon>
        <taxon>Paenibacillus</taxon>
    </lineage>
</organism>
<evidence type="ECO:0000256" key="2">
    <source>
        <dbReference type="ARBA" id="ARBA00023315"/>
    </source>
</evidence>
<keyword evidence="2" id="KW-0012">Acyltransferase</keyword>
<keyword evidence="5" id="KW-1185">Reference proteome</keyword>
<dbReference type="CDD" id="cd04301">
    <property type="entry name" value="NAT_SF"/>
    <property type="match status" value="2"/>
</dbReference>